<dbReference type="InterPro" id="IPR022414">
    <property type="entry name" value="ATP-guanido_PTrfase_cat"/>
</dbReference>
<comment type="similarity">
    <text evidence="1 7">Belongs to the ATP:guanido phosphotransferase family.</text>
</comment>
<dbReference type="InterPro" id="IPR036802">
    <property type="entry name" value="ATP-guanido_PTrfase_N_sf"/>
</dbReference>
<organism evidence="12 13">
    <name type="scientific">Gryllus longicercus</name>
    <dbReference type="NCBI Taxonomy" id="2509291"/>
    <lineage>
        <taxon>Eukaryota</taxon>
        <taxon>Metazoa</taxon>
        <taxon>Ecdysozoa</taxon>
        <taxon>Arthropoda</taxon>
        <taxon>Hexapoda</taxon>
        <taxon>Insecta</taxon>
        <taxon>Pterygota</taxon>
        <taxon>Neoptera</taxon>
        <taxon>Polyneoptera</taxon>
        <taxon>Orthoptera</taxon>
        <taxon>Ensifera</taxon>
        <taxon>Gryllidea</taxon>
        <taxon>Grylloidea</taxon>
        <taxon>Gryllidae</taxon>
        <taxon>Gryllinae</taxon>
        <taxon>Gryllus</taxon>
    </lineage>
</organism>
<dbReference type="Proteomes" id="UP001378592">
    <property type="component" value="Unassembled WGS sequence"/>
</dbReference>
<proteinExistence type="inferred from homology"/>
<dbReference type="SUPFAM" id="SSF48034">
    <property type="entry name" value="Guanido kinase N-terminal domain"/>
    <property type="match status" value="1"/>
</dbReference>
<evidence type="ECO:0000256" key="7">
    <source>
        <dbReference type="PROSITE-ProRule" id="PRU00842"/>
    </source>
</evidence>
<dbReference type="EMBL" id="JAZDUA010000229">
    <property type="protein sequence ID" value="KAK7863466.1"/>
    <property type="molecule type" value="Genomic_DNA"/>
</dbReference>
<evidence type="ECO:0000256" key="1">
    <source>
        <dbReference type="ARBA" id="ARBA00006798"/>
    </source>
</evidence>
<feature type="binding site" evidence="8">
    <location>
        <position position="253"/>
    </location>
    <ligand>
        <name>ATP</name>
        <dbReference type="ChEBI" id="CHEBI:30616"/>
    </ligand>
</feature>
<evidence type="ECO:0000313" key="13">
    <source>
        <dbReference type="Proteomes" id="UP001378592"/>
    </source>
</evidence>
<evidence type="ECO:0000313" key="12">
    <source>
        <dbReference type="EMBL" id="KAK7863466.1"/>
    </source>
</evidence>
<dbReference type="Pfam" id="PF02807">
    <property type="entry name" value="ATP-gua_PtransN"/>
    <property type="match status" value="1"/>
</dbReference>
<dbReference type="Gene3D" id="3.30.590.10">
    <property type="entry name" value="Glutamine synthetase/guanido kinase, catalytic domain"/>
    <property type="match status" value="1"/>
</dbReference>
<keyword evidence="5 8" id="KW-0418">Kinase</keyword>
<feature type="binding site" evidence="8">
    <location>
        <begin position="304"/>
        <end position="308"/>
    </location>
    <ligand>
        <name>ATP</name>
        <dbReference type="ChEBI" id="CHEBI:30616"/>
    </ligand>
</feature>
<dbReference type="InterPro" id="IPR000749">
    <property type="entry name" value="ATP-guanido_PTrfase"/>
</dbReference>
<feature type="domain" description="Phosphagen kinase C-terminal" evidence="11">
    <location>
        <begin position="143"/>
        <end position="374"/>
    </location>
</feature>
<dbReference type="GO" id="GO:0005524">
    <property type="term" value="F:ATP binding"/>
    <property type="evidence" value="ECO:0007669"/>
    <property type="project" value="UniProtKB-UniRule"/>
</dbReference>
<evidence type="ECO:0000256" key="9">
    <source>
        <dbReference type="SAM" id="MobiDB-lite"/>
    </source>
</evidence>
<dbReference type="PROSITE" id="PS51509">
    <property type="entry name" value="PHOSPHAGEN_KINASE_N"/>
    <property type="match status" value="1"/>
</dbReference>
<feature type="compositionally biased region" description="Basic and acidic residues" evidence="9">
    <location>
        <begin position="492"/>
        <end position="522"/>
    </location>
</feature>
<keyword evidence="13" id="KW-1185">Reference proteome</keyword>
<dbReference type="SUPFAM" id="SSF55931">
    <property type="entry name" value="Glutamine synthetase/guanido kinase"/>
    <property type="match status" value="1"/>
</dbReference>
<evidence type="ECO:0000256" key="8">
    <source>
        <dbReference type="PROSITE-ProRule" id="PRU00843"/>
    </source>
</evidence>
<feature type="binding site" evidence="8">
    <location>
        <begin position="146"/>
        <end position="150"/>
    </location>
    <ligand>
        <name>ATP</name>
        <dbReference type="ChEBI" id="CHEBI:30616"/>
    </ligand>
</feature>
<evidence type="ECO:0000259" key="10">
    <source>
        <dbReference type="PROSITE" id="PS51509"/>
    </source>
</evidence>
<feature type="domain" description="Phosphagen kinase N-terminal" evidence="10">
    <location>
        <begin position="29"/>
        <end position="113"/>
    </location>
</feature>
<comment type="caution">
    <text evidence="12">The sequence shown here is derived from an EMBL/GenBank/DDBJ whole genome shotgun (WGS) entry which is preliminary data.</text>
</comment>
<evidence type="ECO:0000256" key="3">
    <source>
        <dbReference type="ARBA" id="ARBA00022679"/>
    </source>
</evidence>
<feature type="compositionally biased region" description="Acidic residues" evidence="9">
    <location>
        <begin position="399"/>
        <end position="420"/>
    </location>
</feature>
<gene>
    <name evidence="12" type="ORF">R5R35_010503</name>
</gene>
<feature type="binding site" evidence="8">
    <location>
        <begin position="332"/>
        <end position="337"/>
    </location>
    <ligand>
        <name>ATP</name>
        <dbReference type="ChEBI" id="CHEBI:30616"/>
    </ligand>
</feature>
<feature type="region of interest" description="Disordered" evidence="9">
    <location>
        <begin position="392"/>
        <end position="433"/>
    </location>
</feature>
<dbReference type="GO" id="GO:0005615">
    <property type="term" value="C:extracellular space"/>
    <property type="evidence" value="ECO:0007669"/>
    <property type="project" value="TreeGrafter"/>
</dbReference>
<sequence>MLLGGEAFMGLRPARHACHCDAARVDAQALEALEAGFQRLRLAPAATPLRKHLTRRVFALLRYRVTPLGASLWDAVRVGLNHHDARVGALAPDQFAYDAFAVLLDPLLDERHFGFDLADAHPPDDWGYRRLKRLAPLDPKARFVLSTRVRCARNLDGYRFAPTMSADELREVERVCVELLYRLPWEYSGKYLPLTCIPPYLRDKLSRDHCFFDPPDKYDATGNVRAHWPAGRGVYVNHEHSFCVLLNDKDHIRVVALEAGERLAEAFRRVACATPVLDRRLVPACHDRLGYLTVCPGDVGTGLRVSVLLRVSPAVPRHALAYVARVYHLEIRYLDNEPDVACVSNLKTLGCTQYDVLKDFHHGLRELIMVVQFHTPKPERIRLRKEERAAERGEVYVASEEEEEGEEEEEREEEEEEEGEGVCPPVPEPEPEEPGRAYELIQRLPRRQRQLIREANRRRVARERLRKRAAAGGRDWPPAKERLFAGGGRRRASLERRDATGDAKQERRARQPRRAINDRRCLDSPLIDGDLPPEAPPTPRSRSAKDKKKKKNKKQPRK</sequence>
<dbReference type="InterPro" id="IPR022413">
    <property type="entry name" value="ATP-guanido_PTrfase_N"/>
</dbReference>
<evidence type="ECO:0000256" key="6">
    <source>
        <dbReference type="ARBA" id="ARBA00022840"/>
    </source>
</evidence>
<dbReference type="GO" id="GO:0046314">
    <property type="term" value="P:phosphocreatine biosynthetic process"/>
    <property type="evidence" value="ECO:0007669"/>
    <property type="project" value="InterPro"/>
</dbReference>
<feature type="compositionally biased region" description="Basic residues" evidence="9">
    <location>
        <begin position="545"/>
        <end position="558"/>
    </location>
</feature>
<protein>
    <recommendedName>
        <fullName evidence="2">arginine kinase</fullName>
        <ecNumber evidence="2">2.7.3.3</ecNumber>
    </recommendedName>
</protein>
<evidence type="ECO:0000256" key="4">
    <source>
        <dbReference type="ARBA" id="ARBA00022741"/>
    </source>
</evidence>
<dbReference type="PANTHER" id="PTHR11547">
    <property type="entry name" value="ARGININE OR CREATINE KINASE"/>
    <property type="match status" value="1"/>
</dbReference>
<keyword evidence="4 8" id="KW-0547">Nucleotide-binding</keyword>
<dbReference type="Gene3D" id="1.10.135.10">
    <property type="entry name" value="ATP:guanido phosphotransferase, N-terminal domain"/>
    <property type="match status" value="1"/>
</dbReference>
<dbReference type="PROSITE" id="PS51510">
    <property type="entry name" value="PHOSPHAGEN_KINASE_C"/>
    <property type="match status" value="1"/>
</dbReference>
<dbReference type="AlphaFoldDB" id="A0AAN9VHZ4"/>
<dbReference type="Pfam" id="PF00217">
    <property type="entry name" value="ATP-gua_Ptrans"/>
    <property type="match status" value="1"/>
</dbReference>
<evidence type="ECO:0000256" key="2">
    <source>
        <dbReference type="ARBA" id="ARBA00012230"/>
    </source>
</evidence>
<keyword evidence="3 8" id="KW-0808">Transferase</keyword>
<dbReference type="EC" id="2.7.3.3" evidence="2"/>
<dbReference type="InterPro" id="IPR014746">
    <property type="entry name" value="Gln_synth/guanido_kin_cat_dom"/>
</dbReference>
<keyword evidence="6 8" id="KW-0067">ATP-binding</keyword>
<accession>A0AAN9VHZ4</accession>
<dbReference type="GO" id="GO:0004111">
    <property type="term" value="F:creatine kinase activity"/>
    <property type="evidence" value="ECO:0007669"/>
    <property type="project" value="InterPro"/>
</dbReference>
<reference evidence="12 13" key="1">
    <citation type="submission" date="2024-03" db="EMBL/GenBank/DDBJ databases">
        <title>The genome assembly and annotation of the cricket Gryllus longicercus Weissman &amp; Gray.</title>
        <authorList>
            <person name="Szrajer S."/>
            <person name="Gray D."/>
            <person name="Ylla G."/>
        </authorList>
    </citation>
    <scope>NUCLEOTIDE SEQUENCE [LARGE SCALE GENOMIC DNA]</scope>
    <source>
        <strain evidence="12">DAG 2021-001</strain>
        <tissue evidence="12">Whole body minus gut</tissue>
    </source>
</reference>
<evidence type="ECO:0000256" key="5">
    <source>
        <dbReference type="ARBA" id="ARBA00022777"/>
    </source>
</evidence>
<dbReference type="PANTHER" id="PTHR11547:SF38">
    <property type="entry name" value="ARGININE KINASE 1-RELATED"/>
    <property type="match status" value="1"/>
</dbReference>
<dbReference type="GO" id="GO:0004054">
    <property type="term" value="F:arginine kinase activity"/>
    <property type="evidence" value="ECO:0007669"/>
    <property type="project" value="UniProtKB-EC"/>
</dbReference>
<evidence type="ECO:0000259" key="11">
    <source>
        <dbReference type="PROSITE" id="PS51510"/>
    </source>
</evidence>
<feature type="binding site" evidence="8">
    <location>
        <position position="209"/>
    </location>
    <ligand>
        <name>ATP</name>
        <dbReference type="ChEBI" id="CHEBI:30616"/>
    </ligand>
</feature>
<name>A0AAN9VHZ4_9ORTH</name>
<feature type="region of interest" description="Disordered" evidence="9">
    <location>
        <begin position="466"/>
        <end position="558"/>
    </location>
</feature>